<dbReference type="Proteomes" id="UP000250275">
    <property type="component" value="Unassembled WGS sequence"/>
</dbReference>
<dbReference type="EMBL" id="KQ767892">
    <property type="protein sequence ID" value="OAD53249.1"/>
    <property type="molecule type" value="Genomic_DNA"/>
</dbReference>
<keyword evidence="3" id="KW-1185">Reference proteome</keyword>
<dbReference type="AlphaFoldDB" id="A0A310SGD1"/>
<sequence length="191" mass="20735">MRGAGAAMPVTPAAYTRSSVLTRAYWEPLLALLHAGVCRAPPGCAAGTASPTAAPRSLAANPDSERRGPAANPRSSRRNPAANGRPPAPSCAVTASTMSTATPRQSAQKKKFVRHKYLTTLRDASPRPLEPTYCANPLVLTHAPRKQSTDTKSPRLEGRYRHVRPARHPVKNPPLRMRPEQDNYETETSQR</sequence>
<name>A0A310SGD1_9HYME</name>
<feature type="compositionally biased region" description="Basic residues" evidence="1">
    <location>
        <begin position="161"/>
        <end position="170"/>
    </location>
</feature>
<gene>
    <name evidence="2" type="ORF">WN48_10603</name>
</gene>
<proteinExistence type="predicted"/>
<organism evidence="2 3">
    <name type="scientific">Eufriesea mexicana</name>
    <dbReference type="NCBI Taxonomy" id="516756"/>
    <lineage>
        <taxon>Eukaryota</taxon>
        <taxon>Metazoa</taxon>
        <taxon>Ecdysozoa</taxon>
        <taxon>Arthropoda</taxon>
        <taxon>Hexapoda</taxon>
        <taxon>Insecta</taxon>
        <taxon>Pterygota</taxon>
        <taxon>Neoptera</taxon>
        <taxon>Endopterygota</taxon>
        <taxon>Hymenoptera</taxon>
        <taxon>Apocrita</taxon>
        <taxon>Aculeata</taxon>
        <taxon>Apoidea</taxon>
        <taxon>Anthophila</taxon>
        <taxon>Apidae</taxon>
        <taxon>Eufriesea</taxon>
    </lineage>
</organism>
<feature type="region of interest" description="Disordered" evidence="1">
    <location>
        <begin position="45"/>
        <end position="114"/>
    </location>
</feature>
<reference evidence="2 3" key="1">
    <citation type="submission" date="2015-07" db="EMBL/GenBank/DDBJ databases">
        <title>The genome of Eufriesea mexicana.</title>
        <authorList>
            <person name="Pan H."/>
            <person name="Kapheim K."/>
        </authorList>
    </citation>
    <scope>NUCLEOTIDE SEQUENCE [LARGE SCALE GENOMIC DNA]</scope>
    <source>
        <strain evidence="2">0111107269</strain>
        <tissue evidence="2">Whole body</tissue>
    </source>
</reference>
<feature type="compositionally biased region" description="Basic and acidic residues" evidence="1">
    <location>
        <begin position="147"/>
        <end position="160"/>
    </location>
</feature>
<evidence type="ECO:0000313" key="3">
    <source>
        <dbReference type="Proteomes" id="UP000250275"/>
    </source>
</evidence>
<feature type="region of interest" description="Disordered" evidence="1">
    <location>
        <begin position="141"/>
        <end position="191"/>
    </location>
</feature>
<accession>A0A310SGD1</accession>
<evidence type="ECO:0000313" key="2">
    <source>
        <dbReference type="EMBL" id="OAD53249.1"/>
    </source>
</evidence>
<feature type="compositionally biased region" description="Polar residues" evidence="1">
    <location>
        <begin position="93"/>
        <end position="106"/>
    </location>
</feature>
<protein>
    <submittedName>
        <fullName evidence="2">Uncharacterized protein</fullName>
    </submittedName>
</protein>
<evidence type="ECO:0000256" key="1">
    <source>
        <dbReference type="SAM" id="MobiDB-lite"/>
    </source>
</evidence>